<organism evidence="2 3">
    <name type="scientific">Vibrio algicola</name>
    <dbReference type="NCBI Taxonomy" id="2662262"/>
    <lineage>
        <taxon>Bacteria</taxon>
        <taxon>Pseudomonadati</taxon>
        <taxon>Pseudomonadota</taxon>
        <taxon>Gammaproteobacteria</taxon>
        <taxon>Vibrionales</taxon>
        <taxon>Vibrionaceae</taxon>
        <taxon>Vibrio</taxon>
    </lineage>
</organism>
<dbReference type="InterPro" id="IPR025188">
    <property type="entry name" value="DUF4113"/>
</dbReference>
<feature type="domain" description="DUF4113" evidence="1">
    <location>
        <begin position="3"/>
        <end position="41"/>
    </location>
</feature>
<keyword evidence="3" id="KW-1185">Reference proteome</keyword>
<dbReference type="EMBL" id="CP045699">
    <property type="protein sequence ID" value="QGA64710.1"/>
    <property type="molecule type" value="Genomic_DNA"/>
</dbReference>
<name>A0A5Q0TCU9_9VIBR</name>
<dbReference type="Proteomes" id="UP000348942">
    <property type="component" value="Chromosome 1"/>
</dbReference>
<protein>
    <submittedName>
        <fullName evidence="2">DUF4113 domain-containing protein</fullName>
    </submittedName>
</protein>
<dbReference type="Pfam" id="PF13438">
    <property type="entry name" value="DUF4113"/>
    <property type="match status" value="1"/>
</dbReference>
<proteinExistence type="predicted"/>
<accession>A0A5Q0TCU9</accession>
<sequence length="50" mass="5882">MGDALNQRYGTDSVFLVVQGFDEKWAMWRERLSPHYTTWWEGSADCEVLV</sequence>
<reference evidence="2 3" key="1">
    <citation type="submission" date="2019-10" db="EMBL/GenBank/DDBJ databases">
        <title>Vibrio sp. nov., isolated from Coralline algae surface.</title>
        <authorList>
            <person name="Geng Y."/>
            <person name="Zhang X."/>
        </authorList>
    </citation>
    <scope>NUCLEOTIDE SEQUENCE [LARGE SCALE GENOMIC DNA]</scope>
    <source>
        <strain evidence="2 3">SM1977</strain>
    </source>
</reference>
<dbReference type="AlphaFoldDB" id="A0A5Q0TCU9"/>
<gene>
    <name evidence="2" type="ORF">GFB47_04420</name>
</gene>
<dbReference type="RefSeq" id="WP_153446853.1">
    <property type="nucleotide sequence ID" value="NZ_CP045699.1"/>
</dbReference>
<evidence type="ECO:0000313" key="2">
    <source>
        <dbReference type="EMBL" id="QGA64710.1"/>
    </source>
</evidence>
<evidence type="ECO:0000313" key="3">
    <source>
        <dbReference type="Proteomes" id="UP000348942"/>
    </source>
</evidence>
<evidence type="ECO:0000259" key="1">
    <source>
        <dbReference type="Pfam" id="PF13438"/>
    </source>
</evidence>